<dbReference type="OMA" id="FDPPEHK"/>
<keyword evidence="4" id="KW-0226">DNA condensation</keyword>
<dbReference type="Proteomes" id="UP000008144">
    <property type="component" value="Unassembled WGS sequence"/>
</dbReference>
<dbReference type="PANTHER" id="PTHR14324:SF3">
    <property type="entry name" value="CONDENSIN-2 COMPLEX SUBUNIT H2"/>
    <property type="match status" value="1"/>
</dbReference>
<accession>F6ZEU6</accession>
<dbReference type="GO" id="GO:0010032">
    <property type="term" value="P:meiotic chromosome condensation"/>
    <property type="evidence" value="ECO:0000318"/>
    <property type="project" value="GO_Central"/>
</dbReference>
<evidence type="ECO:0000256" key="3">
    <source>
        <dbReference type="ARBA" id="ARBA00016903"/>
    </source>
</evidence>
<dbReference type="FunCoup" id="F6ZEU6">
    <property type="interactions" value="676"/>
</dbReference>
<keyword evidence="5" id="KW-0539">Nucleus</keyword>
<evidence type="ECO:0000256" key="1">
    <source>
        <dbReference type="ARBA" id="ARBA00004123"/>
    </source>
</evidence>
<dbReference type="Pfam" id="PF06278">
    <property type="entry name" value="CNDH2_N"/>
    <property type="match status" value="1"/>
</dbReference>
<dbReference type="PANTHER" id="PTHR14324">
    <property type="entry name" value="CONDENSIN-2 COMPLEX SUBUNIT H2"/>
    <property type="match status" value="1"/>
</dbReference>
<protein>
    <recommendedName>
        <fullName evidence="3">Condensin-2 complex subunit H2</fullName>
    </recommendedName>
    <alternativeName>
        <fullName evidence="6">Non-SMC condensin II complex subunit H2</fullName>
    </alternativeName>
</protein>
<evidence type="ECO:0000256" key="2">
    <source>
        <dbReference type="ARBA" id="ARBA00007844"/>
    </source>
</evidence>
<feature type="domain" description="Condensin II complex subunit H2 N-terminal" evidence="7">
    <location>
        <begin position="7"/>
        <end position="121"/>
    </location>
</feature>
<evidence type="ECO:0000256" key="4">
    <source>
        <dbReference type="ARBA" id="ARBA00023067"/>
    </source>
</evidence>
<dbReference type="InterPro" id="IPR009378">
    <property type="entry name" value="H2_N"/>
</dbReference>
<reference evidence="9" key="2">
    <citation type="submission" date="2025-08" db="UniProtKB">
        <authorList>
            <consortium name="Ensembl"/>
        </authorList>
    </citation>
    <scope>IDENTIFICATION</scope>
</reference>
<dbReference type="AlphaFoldDB" id="F6ZEU6"/>
<reference evidence="10" key="1">
    <citation type="journal article" date="2002" name="Science">
        <title>The draft genome of Ciona intestinalis: insights into chordate and vertebrate origins.</title>
        <authorList>
            <person name="Dehal P."/>
            <person name="Satou Y."/>
            <person name="Campbell R.K."/>
            <person name="Chapman J."/>
            <person name="Degnan B."/>
            <person name="De Tomaso A."/>
            <person name="Davidson B."/>
            <person name="Di Gregorio A."/>
            <person name="Gelpke M."/>
            <person name="Goodstein D.M."/>
            <person name="Harafuji N."/>
            <person name="Hastings K.E."/>
            <person name="Ho I."/>
            <person name="Hotta K."/>
            <person name="Huang W."/>
            <person name="Kawashima T."/>
            <person name="Lemaire P."/>
            <person name="Martinez D."/>
            <person name="Meinertzhagen I.A."/>
            <person name="Necula S."/>
            <person name="Nonaka M."/>
            <person name="Putnam N."/>
            <person name="Rash S."/>
            <person name="Saiga H."/>
            <person name="Satake M."/>
            <person name="Terry A."/>
            <person name="Yamada L."/>
            <person name="Wang H.G."/>
            <person name="Awazu S."/>
            <person name="Azumi K."/>
            <person name="Boore J."/>
            <person name="Branno M."/>
            <person name="Chin-Bow S."/>
            <person name="DeSantis R."/>
            <person name="Doyle S."/>
            <person name="Francino P."/>
            <person name="Keys D.N."/>
            <person name="Haga S."/>
            <person name="Hayashi H."/>
            <person name="Hino K."/>
            <person name="Imai K.S."/>
            <person name="Inaba K."/>
            <person name="Kano S."/>
            <person name="Kobayashi K."/>
            <person name="Kobayashi M."/>
            <person name="Lee B.I."/>
            <person name="Makabe K.W."/>
            <person name="Manohar C."/>
            <person name="Matassi G."/>
            <person name="Medina M."/>
            <person name="Mochizuki Y."/>
            <person name="Mount S."/>
            <person name="Morishita T."/>
            <person name="Miura S."/>
            <person name="Nakayama A."/>
            <person name="Nishizaka S."/>
            <person name="Nomoto H."/>
            <person name="Ohta F."/>
            <person name="Oishi K."/>
            <person name="Rigoutsos I."/>
            <person name="Sano M."/>
            <person name="Sasaki A."/>
            <person name="Sasakura Y."/>
            <person name="Shoguchi E."/>
            <person name="Shin-i T."/>
            <person name="Spagnuolo A."/>
            <person name="Stainier D."/>
            <person name="Suzuki M.M."/>
            <person name="Tassy O."/>
            <person name="Takatori N."/>
            <person name="Tokuoka M."/>
            <person name="Yagi K."/>
            <person name="Yoshizaki F."/>
            <person name="Wada S."/>
            <person name="Zhang C."/>
            <person name="Hyatt P.D."/>
            <person name="Larimer F."/>
            <person name="Detter C."/>
            <person name="Doggett N."/>
            <person name="Glavina T."/>
            <person name="Hawkins T."/>
            <person name="Richardson P."/>
            <person name="Lucas S."/>
            <person name="Kohara Y."/>
            <person name="Levine M."/>
            <person name="Satoh N."/>
            <person name="Rokhsar D.S."/>
        </authorList>
    </citation>
    <scope>NUCLEOTIDE SEQUENCE [LARGE SCALE GENOMIC DNA]</scope>
</reference>
<dbReference type="STRING" id="7719.ENSCINP00000029687"/>
<dbReference type="GO" id="GO:0003682">
    <property type="term" value="F:chromatin binding"/>
    <property type="evidence" value="ECO:0000318"/>
    <property type="project" value="GO_Central"/>
</dbReference>
<proteinExistence type="inferred from homology"/>
<sequence>MGDLNHQRFEFLLHPIKDLTKNWNINIANVLEDYLTELEKMTFSFDGGKTTLNFAEASLMIQGTACVWGRKVEYLHSLVYQTLELIRNNKKNTHHDTNEDQTNQTRVCGETEDQFLNMDNLNETPKEAPHPDDVPLLIVGLCFLGGPDVDNRGTPFKNTQGEVFNYYNDFWANQSTPNLTEGRALLEQPNKLSNNVVQLQTIHALEAHNVDVTMGDLPDVSCHSGNDDVINDNDDVINDVTIQPEQPVNDVIEEIVSRYLLINNHYLYFEIFSYFYVQVEVRQLRQRFKPTTPVDTPIVNPPPSQPMLDPHTPCPESLWQPKPFKKGNCSRLPSGVSTGKKRKKAGCHDNDASMLGEFMEDMKTEEIEKKRRMLCWRGLREKQIQNKRKHSKILNKIKIPVSLVDEVFATSFHDDHNDDDGCHGNNDVTDDVINDALGIDGLMLDVEENRGGDPEIERLQSFVGTLENYEDLVRHHVEKFYASAKSYRNESALSQRVVEWEKSIAPSLSEEDKHPEFDIHTEGDEMVKQFNIVGQTKYFCDVIKREPVWSICRRFSATLQLANDLNFLLQSEGDPIMMSSVNTLSLKLLTQQKSRQRLDGY</sequence>
<evidence type="ECO:0000313" key="10">
    <source>
        <dbReference type="Proteomes" id="UP000008144"/>
    </source>
</evidence>
<dbReference type="GeneTree" id="ENSGT00390000014443"/>
<dbReference type="InterPro" id="IPR031737">
    <property type="entry name" value="CNDH2_C"/>
</dbReference>
<reference evidence="9" key="3">
    <citation type="submission" date="2025-09" db="UniProtKB">
        <authorList>
            <consortium name="Ensembl"/>
        </authorList>
    </citation>
    <scope>IDENTIFICATION</scope>
</reference>
<feature type="domain" description="Condensin-2 complex subunit H2 C-terminal" evidence="8">
    <location>
        <begin position="468"/>
        <end position="598"/>
    </location>
</feature>
<dbReference type="HOGENOM" id="CLU_010569_0_0_1"/>
<comment type="similarity">
    <text evidence="2">Belongs to the CND2 H2 (condensin-2 subunit 2) family.</text>
</comment>
<dbReference type="GO" id="GO:0051306">
    <property type="term" value="P:mitotic sister chromatid separation"/>
    <property type="evidence" value="ECO:0000318"/>
    <property type="project" value="GO_Central"/>
</dbReference>
<dbReference type="GO" id="GO:0005634">
    <property type="term" value="C:nucleus"/>
    <property type="evidence" value="ECO:0000318"/>
    <property type="project" value="GO_Central"/>
</dbReference>
<comment type="subcellular location">
    <subcellularLocation>
        <location evidence="1">Nucleus</location>
    </subcellularLocation>
</comment>
<keyword evidence="10" id="KW-1185">Reference proteome</keyword>
<evidence type="ECO:0000313" key="9">
    <source>
        <dbReference type="Ensembl" id="ENSCINP00000029687.2"/>
    </source>
</evidence>
<dbReference type="Ensembl" id="ENSCINT00000029933.2">
    <property type="protein sequence ID" value="ENSCINP00000029687.2"/>
    <property type="gene ID" value="ENSCING00000017626.2"/>
</dbReference>
<evidence type="ECO:0000256" key="5">
    <source>
        <dbReference type="ARBA" id="ARBA00023242"/>
    </source>
</evidence>
<name>F6ZEU6_CIOIN</name>
<organism evidence="9 10">
    <name type="scientific">Ciona intestinalis</name>
    <name type="common">Transparent sea squirt</name>
    <name type="synonym">Ascidia intestinalis</name>
    <dbReference type="NCBI Taxonomy" id="7719"/>
    <lineage>
        <taxon>Eukaryota</taxon>
        <taxon>Metazoa</taxon>
        <taxon>Chordata</taxon>
        <taxon>Tunicata</taxon>
        <taxon>Ascidiacea</taxon>
        <taxon>Phlebobranchia</taxon>
        <taxon>Cionidae</taxon>
        <taxon>Ciona</taxon>
    </lineage>
</organism>
<dbReference type="InParanoid" id="F6ZEU6"/>
<dbReference type="GO" id="GO:0000796">
    <property type="term" value="C:condensin complex"/>
    <property type="evidence" value="ECO:0000318"/>
    <property type="project" value="GO_Central"/>
</dbReference>
<dbReference type="InterPro" id="IPR031739">
    <property type="entry name" value="Ncaph2"/>
</dbReference>
<evidence type="ECO:0000259" key="8">
    <source>
        <dbReference type="Pfam" id="PF16858"/>
    </source>
</evidence>
<evidence type="ECO:0000259" key="7">
    <source>
        <dbReference type="Pfam" id="PF06278"/>
    </source>
</evidence>
<dbReference type="Pfam" id="PF16858">
    <property type="entry name" value="CNDH2_C"/>
    <property type="match status" value="1"/>
</dbReference>
<evidence type="ECO:0000256" key="6">
    <source>
        <dbReference type="ARBA" id="ARBA00030479"/>
    </source>
</evidence>